<name>A0A7M1IDY7_9CAUD</name>
<accession>A0A7M1IDY7</accession>
<dbReference type="EMBL" id="MT894004">
    <property type="protein sequence ID" value="QOQ37707.1"/>
    <property type="molecule type" value="Genomic_DNA"/>
</dbReference>
<dbReference type="GO" id="GO:0016301">
    <property type="term" value="F:kinase activity"/>
    <property type="evidence" value="ECO:0007669"/>
    <property type="project" value="UniProtKB-KW"/>
</dbReference>
<dbReference type="InterPro" id="IPR056782">
    <property type="entry name" value="HAD_PNKP"/>
</dbReference>
<dbReference type="InterPro" id="IPR036412">
    <property type="entry name" value="HAD-like_sf"/>
</dbReference>
<keyword evidence="2" id="KW-0808">Transferase</keyword>
<sequence>MKTVIFDLDGTLADGTHRLHLLPTVDLHLTDSWTEFNKASKDDAPFQNNIDICNALGRSGYFVIILTGRSDVVRAETEDWLQRHDVYYNMLKMRSHYDNRKDIIIKEEFLRNVVGLEDVVAAWDDSPEVIRHFRSLGITTYAVCDYGDTTQRSDLKSHGVEMLK</sequence>
<proteinExistence type="predicted"/>
<evidence type="ECO:0000313" key="2">
    <source>
        <dbReference type="EMBL" id="QOQ37707.1"/>
    </source>
</evidence>
<keyword evidence="2" id="KW-0418">Kinase</keyword>
<dbReference type="Gene3D" id="3.40.50.1000">
    <property type="entry name" value="HAD superfamily/HAD-like"/>
    <property type="match status" value="1"/>
</dbReference>
<dbReference type="InterPro" id="IPR023214">
    <property type="entry name" value="HAD_sf"/>
</dbReference>
<dbReference type="Proteomes" id="UP000594005">
    <property type="component" value="Segment"/>
</dbReference>
<dbReference type="SUPFAM" id="SSF56784">
    <property type="entry name" value="HAD-like"/>
    <property type="match status" value="1"/>
</dbReference>
<evidence type="ECO:0000259" key="1">
    <source>
        <dbReference type="Pfam" id="PF25109"/>
    </source>
</evidence>
<dbReference type="Pfam" id="PF25109">
    <property type="entry name" value="HAD_PNKP"/>
    <property type="match status" value="1"/>
</dbReference>
<feature type="domain" description="Polynucleotide kinase PNKP phosphatase" evidence="1">
    <location>
        <begin position="2"/>
        <end position="143"/>
    </location>
</feature>
<protein>
    <submittedName>
        <fullName evidence="2">Polynucleotide kinase</fullName>
    </submittedName>
</protein>
<organism evidence="2 3">
    <name type="scientific">Klebsiella phage MEW1</name>
    <dbReference type="NCBI Taxonomy" id="2776813"/>
    <lineage>
        <taxon>Viruses</taxon>
        <taxon>Duplodnaviria</taxon>
        <taxon>Heunggongvirae</taxon>
        <taxon>Uroviricota</taxon>
        <taxon>Caudoviricetes</taxon>
        <taxon>Jameshumphriesvirinae</taxon>
        <taxon>Sircambvirus</taxon>
        <taxon>Sircambvirus MEW1</taxon>
    </lineage>
</organism>
<keyword evidence="3" id="KW-1185">Reference proteome</keyword>
<reference evidence="2 3" key="1">
    <citation type="submission" date="2020-08" db="EMBL/GenBank/DDBJ databases">
        <title>The component parts of bacteriophage virions accurately defined by a machine-learning approach built on evolutionary features.</title>
        <authorList>
            <person name="Thung T.Y."/>
            <person name="White M.E."/>
            <person name="Dai W."/>
            <person name="Wilksch J.J."/>
            <person name="Bamert R.S."/>
            <person name="Rocker A."/>
            <person name="Williams D.E."/>
            <person name="Huang C."/>
            <person name="Schittenhelm R.R."/>
            <person name="Barr J.J."/>
            <person name="Jameson E."/>
            <person name="Mcgowan S."/>
            <person name="Zhang Y."/>
            <person name="Wang J."/>
            <person name="Dunstan R."/>
            <person name="Lithgow T."/>
        </authorList>
    </citation>
    <scope>NUCLEOTIDE SEQUENCE [LARGE SCALE GENOMIC DNA]</scope>
</reference>
<gene>
    <name evidence="2" type="ORF">MEW1_50</name>
</gene>
<evidence type="ECO:0000313" key="3">
    <source>
        <dbReference type="Proteomes" id="UP000594005"/>
    </source>
</evidence>